<comment type="caution">
    <text evidence="1">The sequence shown here is derived from an EMBL/GenBank/DDBJ whole genome shotgun (WGS) entry which is preliminary data.</text>
</comment>
<name>A0AAV9Z010_9AGAR</name>
<proteinExistence type="predicted"/>
<dbReference type="EMBL" id="JAWWNJ010000263">
    <property type="protein sequence ID" value="KAK6966615.1"/>
    <property type="molecule type" value="Genomic_DNA"/>
</dbReference>
<sequence length="129" mass="13804">MGSLFARVTNAGLPSLFPSPHLSLIARPAPRLPRHLPACDAQNLFGSLISHAYSLSGQYHAAQRPYQVLDHTRHPARSARNPPSTAATTLGFLHHIIRLLKKLSVSRIGSPAPANVVASWVSGSPVPPL</sequence>
<organism evidence="1 2">
    <name type="scientific">Favolaschia claudopus</name>
    <dbReference type="NCBI Taxonomy" id="2862362"/>
    <lineage>
        <taxon>Eukaryota</taxon>
        <taxon>Fungi</taxon>
        <taxon>Dikarya</taxon>
        <taxon>Basidiomycota</taxon>
        <taxon>Agaricomycotina</taxon>
        <taxon>Agaricomycetes</taxon>
        <taxon>Agaricomycetidae</taxon>
        <taxon>Agaricales</taxon>
        <taxon>Marasmiineae</taxon>
        <taxon>Mycenaceae</taxon>
        <taxon>Favolaschia</taxon>
    </lineage>
</organism>
<dbReference type="AlphaFoldDB" id="A0AAV9Z010"/>
<protein>
    <submittedName>
        <fullName evidence="1">Uncharacterized protein</fullName>
    </submittedName>
</protein>
<evidence type="ECO:0000313" key="2">
    <source>
        <dbReference type="Proteomes" id="UP001362999"/>
    </source>
</evidence>
<gene>
    <name evidence="1" type="ORF">R3P38DRAFT_3245742</name>
</gene>
<dbReference type="Proteomes" id="UP001362999">
    <property type="component" value="Unassembled WGS sequence"/>
</dbReference>
<keyword evidence="2" id="KW-1185">Reference proteome</keyword>
<evidence type="ECO:0000313" key="1">
    <source>
        <dbReference type="EMBL" id="KAK6966615.1"/>
    </source>
</evidence>
<reference evidence="1 2" key="1">
    <citation type="journal article" date="2024" name="J Genomics">
        <title>Draft genome sequencing and assembly of Favolaschia claudopus CIRM-BRFM 2984 isolated from oak limbs.</title>
        <authorList>
            <person name="Navarro D."/>
            <person name="Drula E."/>
            <person name="Chaduli D."/>
            <person name="Cazenave R."/>
            <person name="Ahrendt S."/>
            <person name="Wang J."/>
            <person name="Lipzen A."/>
            <person name="Daum C."/>
            <person name="Barry K."/>
            <person name="Grigoriev I.V."/>
            <person name="Favel A."/>
            <person name="Rosso M.N."/>
            <person name="Martin F."/>
        </authorList>
    </citation>
    <scope>NUCLEOTIDE SEQUENCE [LARGE SCALE GENOMIC DNA]</scope>
    <source>
        <strain evidence="1 2">CIRM-BRFM 2984</strain>
    </source>
</reference>
<accession>A0AAV9Z010</accession>